<dbReference type="NCBIfam" id="TIGR02095">
    <property type="entry name" value="glgA"/>
    <property type="match status" value="1"/>
</dbReference>
<keyword evidence="5 8" id="KW-0328">Glycosyltransferase</keyword>
<evidence type="ECO:0000256" key="2">
    <source>
        <dbReference type="ARBA" id="ARBA00002764"/>
    </source>
</evidence>
<dbReference type="Pfam" id="PF08323">
    <property type="entry name" value="Glyco_transf_5"/>
    <property type="match status" value="1"/>
</dbReference>
<dbReference type="AlphaFoldDB" id="A0A327JNE0"/>
<evidence type="ECO:0000256" key="3">
    <source>
        <dbReference type="ARBA" id="ARBA00004964"/>
    </source>
</evidence>
<keyword evidence="6 8" id="KW-0808">Transferase</keyword>
<evidence type="ECO:0000256" key="6">
    <source>
        <dbReference type="ARBA" id="ARBA00022679"/>
    </source>
</evidence>
<dbReference type="PANTHER" id="PTHR45825:SF11">
    <property type="entry name" value="ALPHA AMYLASE DOMAIN-CONTAINING PROTEIN"/>
    <property type="match status" value="1"/>
</dbReference>
<evidence type="ECO:0000256" key="5">
    <source>
        <dbReference type="ARBA" id="ARBA00022676"/>
    </source>
</evidence>
<dbReference type="InterPro" id="IPR011835">
    <property type="entry name" value="GS/SS"/>
</dbReference>
<proteinExistence type="inferred from homology"/>
<dbReference type="GO" id="GO:0005829">
    <property type="term" value="C:cytosol"/>
    <property type="evidence" value="ECO:0007669"/>
    <property type="project" value="TreeGrafter"/>
</dbReference>
<gene>
    <name evidence="8" type="primary">glgA</name>
    <name evidence="11" type="ORF">CH339_10835</name>
</gene>
<dbReference type="GO" id="GO:0004373">
    <property type="term" value="F:alpha-1,4-glucan glucosyltransferase (UDP-glucose donor) activity"/>
    <property type="evidence" value="ECO:0007669"/>
    <property type="project" value="InterPro"/>
</dbReference>
<dbReference type="GO" id="GO:0005978">
    <property type="term" value="P:glycogen biosynthetic process"/>
    <property type="evidence" value="ECO:0007669"/>
    <property type="project" value="UniProtKB-UniRule"/>
</dbReference>
<dbReference type="OrthoDB" id="9808590at2"/>
<evidence type="ECO:0000259" key="10">
    <source>
        <dbReference type="Pfam" id="PF08323"/>
    </source>
</evidence>
<comment type="function">
    <text evidence="2 8">Synthesizes alpha-1,4-glucan chains using ADP-glucose.</text>
</comment>
<evidence type="ECO:0000256" key="8">
    <source>
        <dbReference type="HAMAP-Rule" id="MF_00484"/>
    </source>
</evidence>
<feature type="binding site" evidence="8">
    <location>
        <position position="15"/>
    </location>
    <ligand>
        <name>ADP-alpha-D-glucose</name>
        <dbReference type="ChEBI" id="CHEBI:57498"/>
    </ligand>
</feature>
<dbReference type="InterPro" id="IPR001296">
    <property type="entry name" value="Glyco_trans_1"/>
</dbReference>
<dbReference type="Proteomes" id="UP000249299">
    <property type="component" value="Unassembled WGS sequence"/>
</dbReference>
<dbReference type="HAMAP" id="MF_00484">
    <property type="entry name" value="Glycogen_synth"/>
    <property type="match status" value="1"/>
</dbReference>
<keyword evidence="7 8" id="KW-0320">Glycogen biosynthesis</keyword>
<dbReference type="EMBL" id="NPEV01000020">
    <property type="protein sequence ID" value="RAI27235.1"/>
    <property type="molecule type" value="Genomic_DNA"/>
</dbReference>
<dbReference type="RefSeq" id="WP_111434381.1">
    <property type="nucleotide sequence ID" value="NZ_JACIGG010000003.1"/>
</dbReference>
<dbReference type="PROSITE" id="PS51257">
    <property type="entry name" value="PROKAR_LIPOPROTEIN"/>
    <property type="match status" value="1"/>
</dbReference>
<keyword evidence="12" id="KW-1185">Reference proteome</keyword>
<dbReference type="NCBIfam" id="NF001899">
    <property type="entry name" value="PRK00654.1-2"/>
    <property type="match status" value="1"/>
</dbReference>
<comment type="pathway">
    <text evidence="3 8">Glycan biosynthesis; glycogen biosynthesis.</text>
</comment>
<feature type="domain" description="Starch synthase catalytic" evidence="10">
    <location>
        <begin position="2"/>
        <end position="235"/>
    </location>
</feature>
<reference evidence="11 12" key="1">
    <citation type="submission" date="2017-07" db="EMBL/GenBank/DDBJ databases">
        <title>Draft Genome Sequences of Select Purple Nonsulfur Bacteria.</title>
        <authorList>
            <person name="Lasarre B."/>
            <person name="Mckinlay J.B."/>
        </authorList>
    </citation>
    <scope>NUCLEOTIDE SEQUENCE [LARGE SCALE GENOMIC DNA]</scope>
    <source>
        <strain evidence="11 12">DSM 11290</strain>
    </source>
</reference>
<dbReference type="Gene3D" id="3.40.50.2000">
    <property type="entry name" value="Glycogen Phosphorylase B"/>
    <property type="match status" value="2"/>
</dbReference>
<dbReference type="SUPFAM" id="SSF53756">
    <property type="entry name" value="UDP-Glycosyltransferase/glycogen phosphorylase"/>
    <property type="match status" value="1"/>
</dbReference>
<evidence type="ECO:0000256" key="1">
    <source>
        <dbReference type="ARBA" id="ARBA00001478"/>
    </source>
</evidence>
<evidence type="ECO:0000313" key="12">
    <source>
        <dbReference type="Proteomes" id="UP000249299"/>
    </source>
</evidence>
<evidence type="ECO:0000313" key="11">
    <source>
        <dbReference type="EMBL" id="RAI27235.1"/>
    </source>
</evidence>
<evidence type="ECO:0000256" key="7">
    <source>
        <dbReference type="ARBA" id="ARBA00023056"/>
    </source>
</evidence>
<comment type="catalytic activity">
    <reaction evidence="1 8">
        <text>[(1-&gt;4)-alpha-D-glucosyl](n) + ADP-alpha-D-glucose = [(1-&gt;4)-alpha-D-glucosyl](n+1) + ADP + H(+)</text>
        <dbReference type="Rhea" id="RHEA:18189"/>
        <dbReference type="Rhea" id="RHEA-COMP:9584"/>
        <dbReference type="Rhea" id="RHEA-COMP:9587"/>
        <dbReference type="ChEBI" id="CHEBI:15378"/>
        <dbReference type="ChEBI" id="CHEBI:15444"/>
        <dbReference type="ChEBI" id="CHEBI:57498"/>
        <dbReference type="ChEBI" id="CHEBI:456216"/>
        <dbReference type="EC" id="2.4.1.21"/>
    </reaction>
</comment>
<accession>A0A327JNE0</accession>
<dbReference type="EC" id="2.4.1.21" evidence="8"/>
<comment type="similarity">
    <text evidence="4 8">Belongs to the glycosyltransferase 1 family. Bacterial/plant glycogen synthase subfamily.</text>
</comment>
<comment type="caution">
    <text evidence="11">The sequence shown here is derived from an EMBL/GenBank/DDBJ whole genome shotgun (WGS) entry which is preliminary data.</text>
</comment>
<sequence length="481" mass="52269">MRILFTASECFPLIKTGGLADVVGSLPPVLTGQGCDVRILIPGYREVMAKVANPRTVATIEDLFGSEATIRRADVGALSLLLLDAPHLFDRPGGPYTDDDKKDWPDNHRRFAALSMAAAMIARDGVDDWHPDIVHAHDWQAGLVPLYIKRLGADRPKTVFTIHNIAYQGNLPPSVLTELTLDSTEFTSDRLEYWGNISLLKAGILDADKVTTVSPTYAREIRTPQFGFGMEGVLNARSADLSGILNGIDETVWDPQADGQIAATYKRTQLKRRAENRHAVQDALGLERDPDAMLIAVISRLVHQKGLDILLETVPQIVARGGQLALLGSGDPGLEAGYRDAALQYPGRVGVRIGYDEELSHLIYAGADVMAIPSRFEPCGLTQLYALRYGAVPLVARTGGLEDTVIDANPAAMSARTATGFVFSPITAGELGFALERAFDLFADKPSWHMVQRRGMAQEVGWSLSAKSYMALYKGLLDTAS</sequence>
<evidence type="ECO:0000256" key="4">
    <source>
        <dbReference type="ARBA" id="ARBA00010281"/>
    </source>
</evidence>
<dbReference type="PANTHER" id="PTHR45825">
    <property type="entry name" value="GRANULE-BOUND STARCH SYNTHASE 1, CHLOROPLASTIC/AMYLOPLASTIC"/>
    <property type="match status" value="1"/>
</dbReference>
<dbReference type="UniPathway" id="UPA00164"/>
<dbReference type="InterPro" id="IPR013534">
    <property type="entry name" value="Starch_synth_cat_dom"/>
</dbReference>
<organism evidence="11 12">
    <name type="scientific">Rhodobium orientis</name>
    <dbReference type="NCBI Taxonomy" id="34017"/>
    <lineage>
        <taxon>Bacteria</taxon>
        <taxon>Pseudomonadati</taxon>
        <taxon>Pseudomonadota</taxon>
        <taxon>Alphaproteobacteria</taxon>
        <taxon>Hyphomicrobiales</taxon>
        <taxon>Rhodobiaceae</taxon>
        <taxon>Rhodobium</taxon>
    </lineage>
</organism>
<protein>
    <recommendedName>
        <fullName evidence="8">Glycogen synthase</fullName>
        <ecNumber evidence="8">2.4.1.21</ecNumber>
    </recommendedName>
    <alternativeName>
        <fullName evidence="8">Starch [bacterial glycogen] synthase</fullName>
    </alternativeName>
</protein>
<dbReference type="Pfam" id="PF00534">
    <property type="entry name" value="Glycos_transf_1"/>
    <property type="match status" value="1"/>
</dbReference>
<name>A0A327JNE0_9HYPH</name>
<feature type="domain" description="Glycosyl transferase family 1" evidence="9">
    <location>
        <begin position="290"/>
        <end position="429"/>
    </location>
</feature>
<dbReference type="GO" id="GO:0009011">
    <property type="term" value="F:alpha-1,4-glucan glucosyltransferase (ADP-glucose donor) activity"/>
    <property type="evidence" value="ECO:0007669"/>
    <property type="project" value="UniProtKB-UniRule"/>
</dbReference>
<dbReference type="CDD" id="cd03791">
    <property type="entry name" value="GT5_Glycogen_synthase_DULL1-like"/>
    <property type="match status" value="1"/>
</dbReference>
<evidence type="ECO:0000259" key="9">
    <source>
        <dbReference type="Pfam" id="PF00534"/>
    </source>
</evidence>